<evidence type="ECO:0000313" key="3">
    <source>
        <dbReference type="Proteomes" id="UP000701853"/>
    </source>
</evidence>
<sequence length="231" mass="25641">MVVSEEGGGEAPSQSRRDNILGKGVVGFVTTASGAGLGDNEEFDFLEGDVMKSTIDGCIEDFDKVLSHGPYIIYDQYLMVQPWTKEFSPLQPFSNVVLAWIRLPRLPGHMYKRKILGEIGSMVGRFTKLDFNTDSRTRGRVTKMVVYVNLDKPLVSQAEGNETVADSVVINVEKAKTLGMFGPWIQVKRKPRQSLRDSRNQKPKNLGKVTPGSRFLTLTTLDEIEEGNGAE</sequence>
<accession>A0A8J6CUG8</accession>
<keyword evidence="3" id="KW-1185">Reference proteome</keyword>
<reference evidence="2 3" key="1">
    <citation type="journal article" date="2021" name="bioRxiv">
        <title>The Gossypium anomalum genome as a resource for cotton improvement and evolutionary analysis of hybrid incompatibility.</title>
        <authorList>
            <person name="Grover C.E."/>
            <person name="Yuan D."/>
            <person name="Arick M.A."/>
            <person name="Miller E.R."/>
            <person name="Hu G."/>
            <person name="Peterson D.G."/>
            <person name="Wendel J.F."/>
            <person name="Udall J.A."/>
        </authorList>
    </citation>
    <scope>NUCLEOTIDE SEQUENCE [LARGE SCALE GENOMIC DNA]</scope>
    <source>
        <strain evidence="2">JFW-Udall</strain>
        <tissue evidence="2">Leaf</tissue>
    </source>
</reference>
<name>A0A8J6CUG8_9ROSI</name>
<evidence type="ECO:0000313" key="2">
    <source>
        <dbReference type="EMBL" id="KAG8482810.1"/>
    </source>
</evidence>
<dbReference type="AlphaFoldDB" id="A0A8J6CUG8"/>
<comment type="caution">
    <text evidence="2">The sequence shown here is derived from an EMBL/GenBank/DDBJ whole genome shotgun (WGS) entry which is preliminary data.</text>
</comment>
<evidence type="ECO:0008006" key="4">
    <source>
        <dbReference type="Google" id="ProtNLM"/>
    </source>
</evidence>
<organism evidence="2 3">
    <name type="scientific">Gossypium anomalum</name>
    <dbReference type="NCBI Taxonomy" id="47600"/>
    <lineage>
        <taxon>Eukaryota</taxon>
        <taxon>Viridiplantae</taxon>
        <taxon>Streptophyta</taxon>
        <taxon>Embryophyta</taxon>
        <taxon>Tracheophyta</taxon>
        <taxon>Spermatophyta</taxon>
        <taxon>Magnoliopsida</taxon>
        <taxon>eudicotyledons</taxon>
        <taxon>Gunneridae</taxon>
        <taxon>Pentapetalae</taxon>
        <taxon>rosids</taxon>
        <taxon>malvids</taxon>
        <taxon>Malvales</taxon>
        <taxon>Malvaceae</taxon>
        <taxon>Malvoideae</taxon>
        <taxon>Gossypium</taxon>
    </lineage>
</organism>
<gene>
    <name evidence="2" type="ORF">CXB51_024437</name>
</gene>
<dbReference type="OrthoDB" id="994333at2759"/>
<evidence type="ECO:0000256" key="1">
    <source>
        <dbReference type="SAM" id="MobiDB-lite"/>
    </source>
</evidence>
<dbReference type="InterPro" id="IPR040256">
    <property type="entry name" value="At4g02000-like"/>
</dbReference>
<feature type="region of interest" description="Disordered" evidence="1">
    <location>
        <begin position="191"/>
        <end position="210"/>
    </location>
</feature>
<dbReference type="PANTHER" id="PTHR31286:SF173">
    <property type="entry name" value="DUF4283 DOMAIN-CONTAINING PROTEIN"/>
    <property type="match status" value="1"/>
</dbReference>
<protein>
    <recommendedName>
        <fullName evidence="4">DUF4283 domain-containing protein</fullName>
    </recommendedName>
</protein>
<dbReference type="EMBL" id="JAHUZN010000009">
    <property type="protein sequence ID" value="KAG8482810.1"/>
    <property type="molecule type" value="Genomic_DNA"/>
</dbReference>
<dbReference type="PANTHER" id="PTHR31286">
    <property type="entry name" value="GLYCINE-RICH CELL WALL STRUCTURAL PROTEIN 1.8-LIKE"/>
    <property type="match status" value="1"/>
</dbReference>
<proteinExistence type="predicted"/>
<dbReference type="Proteomes" id="UP000701853">
    <property type="component" value="Chromosome 9"/>
</dbReference>